<evidence type="ECO:0000313" key="1">
    <source>
        <dbReference type="EMBL" id="KAF2754369.1"/>
    </source>
</evidence>
<keyword evidence="2" id="KW-1185">Reference proteome</keyword>
<organism evidence="1 2">
    <name type="scientific">Pseudovirgaria hyperparasitica</name>
    <dbReference type="NCBI Taxonomy" id="470096"/>
    <lineage>
        <taxon>Eukaryota</taxon>
        <taxon>Fungi</taxon>
        <taxon>Dikarya</taxon>
        <taxon>Ascomycota</taxon>
        <taxon>Pezizomycotina</taxon>
        <taxon>Dothideomycetes</taxon>
        <taxon>Dothideomycetes incertae sedis</taxon>
        <taxon>Acrospermales</taxon>
        <taxon>Acrospermaceae</taxon>
        <taxon>Pseudovirgaria</taxon>
    </lineage>
</organism>
<name>A0A6A6VWZ5_9PEZI</name>
<reference evidence="1" key="1">
    <citation type="journal article" date="2020" name="Stud. Mycol.">
        <title>101 Dothideomycetes genomes: a test case for predicting lifestyles and emergence of pathogens.</title>
        <authorList>
            <person name="Haridas S."/>
            <person name="Albert R."/>
            <person name="Binder M."/>
            <person name="Bloem J."/>
            <person name="Labutti K."/>
            <person name="Salamov A."/>
            <person name="Andreopoulos B."/>
            <person name="Baker S."/>
            <person name="Barry K."/>
            <person name="Bills G."/>
            <person name="Bluhm B."/>
            <person name="Cannon C."/>
            <person name="Castanera R."/>
            <person name="Culley D."/>
            <person name="Daum C."/>
            <person name="Ezra D."/>
            <person name="Gonzalez J."/>
            <person name="Henrissat B."/>
            <person name="Kuo A."/>
            <person name="Liang C."/>
            <person name="Lipzen A."/>
            <person name="Lutzoni F."/>
            <person name="Magnuson J."/>
            <person name="Mondo S."/>
            <person name="Nolan M."/>
            <person name="Ohm R."/>
            <person name="Pangilinan J."/>
            <person name="Park H.-J."/>
            <person name="Ramirez L."/>
            <person name="Alfaro M."/>
            <person name="Sun H."/>
            <person name="Tritt A."/>
            <person name="Yoshinaga Y."/>
            <person name="Zwiers L.-H."/>
            <person name="Turgeon B."/>
            <person name="Goodwin S."/>
            <person name="Spatafora J."/>
            <person name="Crous P."/>
            <person name="Grigoriev I."/>
        </authorList>
    </citation>
    <scope>NUCLEOTIDE SEQUENCE</scope>
    <source>
        <strain evidence="1">CBS 121739</strain>
    </source>
</reference>
<dbReference type="GeneID" id="54480270"/>
<dbReference type="AlphaFoldDB" id="A0A6A6VWZ5"/>
<protein>
    <submittedName>
        <fullName evidence="1">Uncharacterized protein</fullName>
    </submittedName>
</protein>
<dbReference type="Proteomes" id="UP000799437">
    <property type="component" value="Unassembled WGS sequence"/>
</dbReference>
<dbReference type="EMBL" id="ML996580">
    <property type="protein sequence ID" value="KAF2754369.1"/>
    <property type="molecule type" value="Genomic_DNA"/>
</dbReference>
<sequence>MFRCMLKSDRCVQIPIALFMLPCCLFLDFLPFASEVTARSPCVVKHPTNNHDTEYIPGPVIALQSIAGDQSRRVGSLLGRLASTRGLSELDLICSTTKVTQQRERHRCNTENRRGTIDDQRSTHSTAYLLYQVLLGQKKNFDDQQQGGFMPATHDTFPLHNLQECKCRSATPLHLHNSRMHCTMSSSVQWININAIIQATRSETKRPRTDNSHLYVVKPLDSIYSASIPLRAKPDIAIDLAISPFDK</sequence>
<dbReference type="RefSeq" id="XP_033596820.1">
    <property type="nucleotide sequence ID" value="XM_033739216.1"/>
</dbReference>
<gene>
    <name evidence="1" type="ORF">EJ05DRAFT_139476</name>
</gene>
<proteinExistence type="predicted"/>
<accession>A0A6A6VWZ5</accession>
<evidence type="ECO:0000313" key="2">
    <source>
        <dbReference type="Proteomes" id="UP000799437"/>
    </source>
</evidence>